<sequence>MHLLLTDLIGRTKTLLRSSMNIFICETTPLACTGSFGTMNMAIVLGSLLRVIH</sequence>
<proteinExistence type="predicted"/>
<reference evidence="1" key="1">
    <citation type="submission" date="2018-05" db="EMBL/GenBank/DDBJ databases">
        <authorList>
            <person name="Lanie J.A."/>
            <person name="Ng W.-L."/>
            <person name="Kazmierczak K.M."/>
            <person name="Andrzejewski T.M."/>
            <person name="Davidsen T.M."/>
            <person name="Wayne K.J."/>
            <person name="Tettelin H."/>
            <person name="Glass J.I."/>
            <person name="Rusch D."/>
            <person name="Podicherti R."/>
            <person name="Tsui H.-C.T."/>
            <person name="Winkler M.E."/>
        </authorList>
    </citation>
    <scope>NUCLEOTIDE SEQUENCE</scope>
</reference>
<dbReference type="AlphaFoldDB" id="A0A382UWM4"/>
<name>A0A382UWM4_9ZZZZ</name>
<evidence type="ECO:0000313" key="1">
    <source>
        <dbReference type="EMBL" id="SVD38663.1"/>
    </source>
</evidence>
<dbReference type="EMBL" id="UINC01147375">
    <property type="protein sequence ID" value="SVD38663.1"/>
    <property type="molecule type" value="Genomic_DNA"/>
</dbReference>
<organism evidence="1">
    <name type="scientific">marine metagenome</name>
    <dbReference type="NCBI Taxonomy" id="408172"/>
    <lineage>
        <taxon>unclassified sequences</taxon>
        <taxon>metagenomes</taxon>
        <taxon>ecological metagenomes</taxon>
    </lineage>
</organism>
<gene>
    <name evidence="1" type="ORF">METZ01_LOCUS391517</name>
</gene>
<protein>
    <submittedName>
        <fullName evidence="1">Uncharacterized protein</fullName>
    </submittedName>
</protein>
<accession>A0A382UWM4</accession>